<evidence type="ECO:0000256" key="1">
    <source>
        <dbReference type="ARBA" id="ARBA00009374"/>
    </source>
</evidence>
<keyword evidence="7" id="KW-1185">Reference proteome</keyword>
<feature type="zinc finger region" description="FLZ-type" evidence="3">
    <location>
        <begin position="380"/>
        <end position="424"/>
    </location>
</feature>
<gene>
    <name evidence="6" type="ORF">ZIOFF_049819</name>
</gene>
<dbReference type="PANTHER" id="PTHR46868:SF3">
    <property type="entry name" value="FCS-LIKE ZINC FINGER 11"/>
    <property type="match status" value="1"/>
</dbReference>
<reference evidence="6 7" key="1">
    <citation type="submission" date="2020-08" db="EMBL/GenBank/DDBJ databases">
        <title>Plant Genome Project.</title>
        <authorList>
            <person name="Zhang R.-G."/>
        </authorList>
    </citation>
    <scope>NUCLEOTIDE SEQUENCE [LARGE SCALE GENOMIC DNA]</scope>
    <source>
        <tissue evidence="6">Rhizome</tissue>
    </source>
</reference>
<dbReference type="PROSITE" id="PS51795">
    <property type="entry name" value="ZF_FLZ"/>
    <property type="match status" value="1"/>
</dbReference>
<evidence type="ECO:0000313" key="6">
    <source>
        <dbReference type="EMBL" id="KAG6488572.1"/>
    </source>
</evidence>
<evidence type="ECO:0000256" key="2">
    <source>
        <dbReference type="ARBA" id="ARBA00022723"/>
    </source>
</evidence>
<accession>A0A8J5FHW1</accession>
<dbReference type="GO" id="GO:0046872">
    <property type="term" value="F:metal ion binding"/>
    <property type="evidence" value="ECO:0007669"/>
    <property type="project" value="UniProtKB-KW"/>
</dbReference>
<dbReference type="AlphaFoldDB" id="A0A8J5FHW1"/>
<keyword evidence="2" id="KW-0479">Metal-binding</keyword>
<dbReference type="Proteomes" id="UP000734854">
    <property type="component" value="Unassembled WGS sequence"/>
</dbReference>
<feature type="region of interest" description="Disordered" evidence="4">
    <location>
        <begin position="213"/>
        <end position="232"/>
    </location>
</feature>
<sequence>MVPSESTDPSRPVASNVQGIYDGRRWIRLVIGVLVGCPPLSAGRETEIVKAQKIIVLKAEPGRVREKSLREMLRVMNKVHKDQSTGQLSSDSFPDFRFSSHCLMHKARNTSLFSVPGLFVGFNTKGLSDCESVKSPTSPLDFKNCSNLGSSFLGFPKSTSLDWKPKCWGSDKVGLSLVDVLSDETKSSGEAMGLSASGNILFGPQMRINISCSKSHTNSSGETPKSLPKDYGIRSQFYNKSTELRRSSRMSIDSKGAESERRGFGLLRSCSAEISGSSSPLSNSEVFPLDSKSTMENINFDKYSRSITSLSTSEMEESEDYTRIISHGPNPKTTHIFGDCIIESPSFPSENFKNKNGKDQERCAWVLKPSEHSFACSSNDFLSFCFHCKEKLEEGKDIYMYRGDRAFCSSDCREKEILNDEESEKAPIASYSPTGSSFHEEMFLEGTTMAKWPWAITMYIRLFADSISAYMPPLMHWKQ</sequence>
<feature type="domain" description="FLZ-type" evidence="5">
    <location>
        <begin position="380"/>
        <end position="424"/>
    </location>
</feature>
<evidence type="ECO:0000256" key="3">
    <source>
        <dbReference type="PROSITE-ProRule" id="PRU01131"/>
    </source>
</evidence>
<dbReference type="EMBL" id="JACMSC010000014">
    <property type="protein sequence ID" value="KAG6488572.1"/>
    <property type="molecule type" value="Genomic_DNA"/>
</dbReference>
<dbReference type="PANTHER" id="PTHR46868">
    <property type="entry name" value="FCS-LIKE ZINC FINGER 11"/>
    <property type="match status" value="1"/>
</dbReference>
<feature type="compositionally biased region" description="Polar residues" evidence="4">
    <location>
        <begin position="213"/>
        <end position="223"/>
    </location>
</feature>
<protein>
    <recommendedName>
        <fullName evidence="5">FLZ-type domain-containing protein</fullName>
    </recommendedName>
</protein>
<name>A0A8J5FHW1_ZINOF</name>
<dbReference type="InterPro" id="IPR007650">
    <property type="entry name" value="Zf-FLZ_dom"/>
</dbReference>
<comment type="caution">
    <text evidence="6">The sequence shown here is derived from an EMBL/GenBank/DDBJ whole genome shotgun (WGS) entry which is preliminary data.</text>
</comment>
<organism evidence="6 7">
    <name type="scientific">Zingiber officinale</name>
    <name type="common">Ginger</name>
    <name type="synonym">Amomum zingiber</name>
    <dbReference type="NCBI Taxonomy" id="94328"/>
    <lineage>
        <taxon>Eukaryota</taxon>
        <taxon>Viridiplantae</taxon>
        <taxon>Streptophyta</taxon>
        <taxon>Embryophyta</taxon>
        <taxon>Tracheophyta</taxon>
        <taxon>Spermatophyta</taxon>
        <taxon>Magnoliopsida</taxon>
        <taxon>Liliopsida</taxon>
        <taxon>Zingiberales</taxon>
        <taxon>Zingiberaceae</taxon>
        <taxon>Zingiber</taxon>
    </lineage>
</organism>
<evidence type="ECO:0000259" key="5">
    <source>
        <dbReference type="PROSITE" id="PS51795"/>
    </source>
</evidence>
<evidence type="ECO:0000313" key="7">
    <source>
        <dbReference type="Proteomes" id="UP000734854"/>
    </source>
</evidence>
<evidence type="ECO:0000256" key="4">
    <source>
        <dbReference type="SAM" id="MobiDB-lite"/>
    </source>
</evidence>
<comment type="similarity">
    <text evidence="1">Belongs to the FLZ family.</text>
</comment>
<dbReference type="Pfam" id="PF04570">
    <property type="entry name" value="zf-FLZ"/>
    <property type="match status" value="1"/>
</dbReference>
<dbReference type="InterPro" id="IPR044585">
    <property type="entry name" value="FLZ10/11"/>
</dbReference>
<proteinExistence type="inferred from homology"/>